<feature type="compositionally biased region" description="Basic and acidic residues" evidence="1">
    <location>
        <begin position="238"/>
        <end position="254"/>
    </location>
</feature>
<evidence type="ECO:0000259" key="2">
    <source>
        <dbReference type="Pfam" id="PF04773"/>
    </source>
</evidence>
<feature type="compositionally biased region" description="Low complexity" evidence="1">
    <location>
        <begin position="217"/>
        <end position="237"/>
    </location>
</feature>
<proteinExistence type="predicted"/>
<gene>
    <name evidence="3" type="ORF">Thini_1682</name>
</gene>
<dbReference type="PANTHER" id="PTHR38731">
    <property type="entry name" value="LIPL45-RELATED LIPOPROTEIN-RELATED"/>
    <property type="match status" value="1"/>
</dbReference>
<dbReference type="InterPro" id="IPR006860">
    <property type="entry name" value="FecR"/>
</dbReference>
<dbReference type="RefSeq" id="WP_002708198.1">
    <property type="nucleotide sequence ID" value="NZ_JH651384.1"/>
</dbReference>
<dbReference type="AlphaFoldDB" id="A0A656HGV5"/>
<feature type="domain" description="FecR protein" evidence="2">
    <location>
        <begin position="67"/>
        <end position="169"/>
    </location>
</feature>
<evidence type="ECO:0000313" key="3">
    <source>
        <dbReference type="EMBL" id="EIJ34265.1"/>
    </source>
</evidence>
<evidence type="ECO:0000313" key="4">
    <source>
        <dbReference type="Proteomes" id="UP000005317"/>
    </source>
</evidence>
<dbReference type="Pfam" id="PF04773">
    <property type="entry name" value="FecR"/>
    <property type="match status" value="1"/>
</dbReference>
<reference evidence="4" key="1">
    <citation type="journal article" date="2011" name="Stand. Genomic Sci.">
        <title>Genome sequence of the filamentous, gliding Thiothrix nivea neotype strain (JP2(T)).</title>
        <authorList>
            <person name="Lapidus A."/>
            <person name="Nolan M."/>
            <person name="Lucas S."/>
            <person name="Glavina Del Rio T."/>
            <person name="Tice H."/>
            <person name="Cheng J.F."/>
            <person name="Tapia R."/>
            <person name="Han C."/>
            <person name="Goodwin L."/>
            <person name="Pitluck S."/>
            <person name="Liolios K."/>
            <person name="Pagani I."/>
            <person name="Ivanova N."/>
            <person name="Huntemann M."/>
            <person name="Mavromatis K."/>
            <person name="Mikhailova N."/>
            <person name="Pati A."/>
            <person name="Chen A."/>
            <person name="Palaniappan K."/>
            <person name="Land M."/>
            <person name="Brambilla E.M."/>
            <person name="Rohde M."/>
            <person name="Abt B."/>
            <person name="Verbarg S."/>
            <person name="Goker M."/>
            <person name="Bristow J."/>
            <person name="Eisen J.A."/>
            <person name="Markowitz V."/>
            <person name="Hugenholtz P."/>
            <person name="Kyrpides N.C."/>
            <person name="Klenk H.P."/>
            <person name="Woyke T."/>
        </authorList>
    </citation>
    <scope>NUCLEOTIDE SEQUENCE [LARGE SCALE GENOMIC DNA]</scope>
    <source>
        <strain evidence="4">ATCC 35100 / DSM 5205 / JP2</strain>
    </source>
</reference>
<accession>A0A656HGV5</accession>
<name>A0A656HGV5_THINJ</name>
<feature type="region of interest" description="Disordered" evidence="1">
    <location>
        <begin position="207"/>
        <end position="356"/>
    </location>
</feature>
<protein>
    <recommendedName>
        <fullName evidence="2">FecR protein domain-containing protein</fullName>
    </recommendedName>
</protein>
<organism evidence="3 4">
    <name type="scientific">Thiothrix nivea (strain ATCC 35100 / DSM 5205 / JP2)</name>
    <dbReference type="NCBI Taxonomy" id="870187"/>
    <lineage>
        <taxon>Bacteria</taxon>
        <taxon>Pseudomonadati</taxon>
        <taxon>Pseudomonadota</taxon>
        <taxon>Gammaproteobacteria</taxon>
        <taxon>Thiotrichales</taxon>
        <taxon>Thiotrichaceae</taxon>
        <taxon>Thiothrix</taxon>
    </lineage>
</organism>
<feature type="compositionally biased region" description="Low complexity" evidence="1">
    <location>
        <begin position="269"/>
        <end position="356"/>
    </location>
</feature>
<evidence type="ECO:0000256" key="1">
    <source>
        <dbReference type="SAM" id="MobiDB-lite"/>
    </source>
</evidence>
<sequence precursor="true">MFKIFNTILFCVLVGGWGISFASPSLSPVENENVGKIVFVLGVASIVDAQGNKEPATRGAAINVGSQVITGDRSRVGIRMVDGAREEVFANSEFAVEAYHYDPLNPQASEVKFSLKTGGLLSETGKAGHAAKDKYRLNTPLAAIGIRGTEYIVQVGQDFTQVQVLSGGVVMSGFDGQCRAEGIGPCQGGNATVLMAEQRDKVMVLKKGQQRPELVPAVSNTSSNTAAPASNTKAAASGEKEKAGSEAKSEESEGQKTQASTDGEKSGEAGNTTTSNTGSGTTTGVAGTASNSTTASGSTAASSGTSATSNSASASGATTSSNAASTSASSSTSTSGTTASSSSATATSNSASTSGTASTTAAATNISAGNTTTVAGSSVNTQMELAALEQRPELKWGRWDPGLEKEALASGYEVVAQTGDYTIMRQKDLQPVIPEEGVYHFTPASYDAVVTDLSKSRFDQSSYKSAEIKDADLQIDFAKKSFGTSFAVVSPDISATIKATGVLDDKGLLKDDGSNPSTFISGAMGADQNTVSTTFLQHIDKRYDAAGGIDWVTPITAAQ</sequence>
<dbReference type="PANTHER" id="PTHR38731:SF3">
    <property type="entry name" value="BLL6125 PROTEIN"/>
    <property type="match status" value="1"/>
</dbReference>
<dbReference type="EMBL" id="JH651384">
    <property type="protein sequence ID" value="EIJ34265.1"/>
    <property type="molecule type" value="Genomic_DNA"/>
</dbReference>
<dbReference type="Proteomes" id="UP000005317">
    <property type="component" value="Unassembled WGS sequence"/>
</dbReference>
<dbReference type="OrthoDB" id="7028389at2"/>
<keyword evidence="4" id="KW-1185">Reference proteome</keyword>